<dbReference type="Proteomes" id="UP001163603">
    <property type="component" value="Chromosome 2"/>
</dbReference>
<comment type="caution">
    <text evidence="1">The sequence shown here is derived from an EMBL/GenBank/DDBJ whole genome shotgun (WGS) entry which is preliminary data.</text>
</comment>
<name>A0ACC0ZB84_9ROSI</name>
<proteinExistence type="predicted"/>
<accession>A0ACC0ZB84</accession>
<organism evidence="1 2">
    <name type="scientific">Pistacia integerrima</name>
    <dbReference type="NCBI Taxonomy" id="434235"/>
    <lineage>
        <taxon>Eukaryota</taxon>
        <taxon>Viridiplantae</taxon>
        <taxon>Streptophyta</taxon>
        <taxon>Embryophyta</taxon>
        <taxon>Tracheophyta</taxon>
        <taxon>Spermatophyta</taxon>
        <taxon>Magnoliopsida</taxon>
        <taxon>eudicotyledons</taxon>
        <taxon>Gunneridae</taxon>
        <taxon>Pentapetalae</taxon>
        <taxon>rosids</taxon>
        <taxon>malvids</taxon>
        <taxon>Sapindales</taxon>
        <taxon>Anacardiaceae</taxon>
        <taxon>Pistacia</taxon>
    </lineage>
</organism>
<protein>
    <submittedName>
        <fullName evidence="1">Uncharacterized protein</fullName>
    </submittedName>
</protein>
<dbReference type="EMBL" id="CM047737">
    <property type="protein sequence ID" value="KAJ0048448.1"/>
    <property type="molecule type" value="Genomic_DNA"/>
</dbReference>
<reference evidence="2" key="1">
    <citation type="journal article" date="2023" name="G3 (Bethesda)">
        <title>Genome assembly and association tests identify interacting loci associated with vigor, precocity, and sex in interspecific pistachio rootstocks.</title>
        <authorList>
            <person name="Palmer W."/>
            <person name="Jacygrad E."/>
            <person name="Sagayaradj S."/>
            <person name="Cavanaugh K."/>
            <person name="Han R."/>
            <person name="Bertier L."/>
            <person name="Beede B."/>
            <person name="Kafkas S."/>
            <person name="Golino D."/>
            <person name="Preece J."/>
            <person name="Michelmore R."/>
        </authorList>
    </citation>
    <scope>NUCLEOTIDE SEQUENCE [LARGE SCALE GENOMIC DNA]</scope>
</reference>
<evidence type="ECO:0000313" key="1">
    <source>
        <dbReference type="EMBL" id="KAJ0048448.1"/>
    </source>
</evidence>
<keyword evidence="2" id="KW-1185">Reference proteome</keyword>
<sequence>MKPTKEPGLNMKIKSSKTIFKSMEKAPGVPFLKQLKDIVSPFCFADKKWDETMWSLIAGRLPGRTDNEVKNYWNTHLKRKLMQMGIDPKTHRIRHTTGPAISLLSDNQKRNSATEEDNNPVLDSMGGPESYAVSGLPDLNL</sequence>
<evidence type="ECO:0000313" key="2">
    <source>
        <dbReference type="Proteomes" id="UP001163603"/>
    </source>
</evidence>
<gene>
    <name evidence="1" type="ORF">Pint_17008</name>
</gene>